<accession>A0A9Q0GVA2</accession>
<evidence type="ECO:0000313" key="1">
    <source>
        <dbReference type="EMBL" id="KAJ4952329.1"/>
    </source>
</evidence>
<dbReference type="AlphaFoldDB" id="A0A9Q0GVA2"/>
<name>A0A9Q0GVA2_9MAGN</name>
<reference evidence="1" key="1">
    <citation type="journal article" date="2023" name="Plant J.">
        <title>The genome of the king protea, Protea cynaroides.</title>
        <authorList>
            <person name="Chang J."/>
            <person name="Duong T.A."/>
            <person name="Schoeman C."/>
            <person name="Ma X."/>
            <person name="Roodt D."/>
            <person name="Barker N."/>
            <person name="Li Z."/>
            <person name="Van de Peer Y."/>
            <person name="Mizrachi E."/>
        </authorList>
    </citation>
    <scope>NUCLEOTIDE SEQUENCE</scope>
    <source>
        <tissue evidence="1">Young leaves</tissue>
    </source>
</reference>
<keyword evidence="2" id="KW-1185">Reference proteome</keyword>
<comment type="caution">
    <text evidence="1">The sequence shown here is derived from an EMBL/GenBank/DDBJ whole genome shotgun (WGS) entry which is preliminary data.</text>
</comment>
<gene>
    <name evidence="1" type="ORF">NE237_029161</name>
</gene>
<organism evidence="1 2">
    <name type="scientific">Protea cynaroides</name>
    <dbReference type="NCBI Taxonomy" id="273540"/>
    <lineage>
        <taxon>Eukaryota</taxon>
        <taxon>Viridiplantae</taxon>
        <taxon>Streptophyta</taxon>
        <taxon>Embryophyta</taxon>
        <taxon>Tracheophyta</taxon>
        <taxon>Spermatophyta</taxon>
        <taxon>Magnoliopsida</taxon>
        <taxon>Proteales</taxon>
        <taxon>Proteaceae</taxon>
        <taxon>Protea</taxon>
    </lineage>
</organism>
<dbReference type="EMBL" id="JAMYWD010000012">
    <property type="protein sequence ID" value="KAJ4952329.1"/>
    <property type="molecule type" value="Genomic_DNA"/>
</dbReference>
<sequence>MLRDHIYSVMLRCGGVVPGQVHLVMPRFTQSCRSAELRSVLQSSLLGRAKVPRGAKMPRSASRLGLFNHAEVPRSALRLGSLSAIPRYRVAEECATVRFIGLCRSVEVSKSALRLSVLGLTKVPRSAPLSTCRRLIYPPRAVELGLTEVNGPI</sequence>
<evidence type="ECO:0000313" key="2">
    <source>
        <dbReference type="Proteomes" id="UP001141806"/>
    </source>
</evidence>
<protein>
    <submittedName>
        <fullName evidence="1">Uncharacterized protein</fullName>
    </submittedName>
</protein>
<dbReference type="Proteomes" id="UP001141806">
    <property type="component" value="Unassembled WGS sequence"/>
</dbReference>
<proteinExistence type="predicted"/>